<dbReference type="OrthoDB" id="9763676at2"/>
<dbReference type="EMBL" id="CP032153">
    <property type="protein sequence ID" value="AYN20975.1"/>
    <property type="molecule type" value="Genomic_DNA"/>
</dbReference>
<protein>
    <submittedName>
        <fullName evidence="1">Type VI secretion system baseplate subunit TssF</fullName>
    </submittedName>
</protein>
<dbReference type="PANTHER" id="PTHR35370">
    <property type="entry name" value="CYTOPLASMIC PROTEIN-RELATED-RELATED"/>
    <property type="match status" value="1"/>
</dbReference>
<dbReference type="NCBIfam" id="TIGR03359">
    <property type="entry name" value="VI_chp_6"/>
    <property type="match status" value="1"/>
</dbReference>
<gene>
    <name evidence="1" type="primary">tssF</name>
    <name evidence="1" type="ORF">D3M96_10835</name>
</gene>
<dbReference type="KEGG" id="aaqu:D3M96_10835"/>
<dbReference type="PANTHER" id="PTHR35370:SF1">
    <property type="entry name" value="TYPE VI SECRETION SYSTEM COMPONENT TSSF1"/>
    <property type="match status" value="1"/>
</dbReference>
<sequence length="572" mass="63588">MLNRYYEQELHNLRSLAAEFGRRNPALAPLLGSAAAVDADVERLLEGVAFMTGLVRQRLDDDFPEFVQSLAQLMFPQFLRPVPCMTIMQYSPRSVTGETLQVPVGTTFSSSGERGERAVFNAIYPVAVEPLRLEHAYWDAGQRASQVPALVLELALTGLDAAQWEGNSLRLWLGGSETVASGLFRILMRDTRAIYVGSPQGSMVRLEPACLRPFGFDPAYPLLPWPAGAHPAWRILHEYFALPEKLRFLELKGLERWRARQGTRLVLRFEFDRLPDWAPEVSVDNFVLHASPAVNLYPLDGQPLYVDHRQPEYRIRPVTGRQGAQIYSVDRVDLRSADGLEQGYQPASDCVPGAQSYHIRVRASALGSGCEHYLSLPGAGLAQDGEQVLSLRLSCTDGSGPDDLRLGEICEATDRSPVRVTFSNITGVTSYREPYLAQDLLWRVLSHMQANQMALSSAESLRKLLLLYLPEQRGESGQRAAGLRQIESIQQVQVQSQRRMVRGMPVQGSTVRIECAGDHFSGPGSLYLFGSVLNEFLSGCATMNTFIALTLHDTVHGETLQWPAQIGQQRLL</sequence>
<dbReference type="InterPro" id="IPR010272">
    <property type="entry name" value="T6SS_TssF"/>
</dbReference>
<dbReference type="Pfam" id="PF05947">
    <property type="entry name" value="T6SS_TssF"/>
    <property type="match status" value="1"/>
</dbReference>
<dbReference type="AlphaFoldDB" id="A0A3G2HV80"/>
<name>A0A3G2HV80_9BURK</name>
<accession>A0A3G2HV80</accession>
<proteinExistence type="predicted"/>
<reference evidence="1 2" key="1">
    <citation type="submission" date="2018-09" db="EMBL/GenBank/DDBJ databases">
        <title>Complete genome sequence of the hydrocarbonoclastic bacterium Alcaligenes aquatilis QD168, isolated from a crude-oil polluted marine sediment of Central Chile.</title>
        <authorList>
            <person name="Duran R.E."/>
            <person name="Barra B."/>
            <person name="Salva-Serra F."/>
            <person name="Mendez V."/>
            <person name="Moore E.R.B."/>
            <person name="Seeger M."/>
        </authorList>
    </citation>
    <scope>NUCLEOTIDE SEQUENCE [LARGE SCALE GENOMIC DNA]</scope>
    <source>
        <strain evidence="1 2">QD168</strain>
    </source>
</reference>
<dbReference type="PIRSF" id="PIRSF028304">
    <property type="entry name" value="UCP028304"/>
    <property type="match status" value="1"/>
</dbReference>
<dbReference type="Proteomes" id="UP000268070">
    <property type="component" value="Chromosome"/>
</dbReference>
<evidence type="ECO:0000313" key="2">
    <source>
        <dbReference type="Proteomes" id="UP000268070"/>
    </source>
</evidence>
<evidence type="ECO:0000313" key="1">
    <source>
        <dbReference type="EMBL" id="AYN20975.1"/>
    </source>
</evidence>
<organism evidence="1 2">
    <name type="scientific">Alcaligenes aquatilis</name>
    <dbReference type="NCBI Taxonomy" id="323284"/>
    <lineage>
        <taxon>Bacteria</taxon>
        <taxon>Pseudomonadati</taxon>
        <taxon>Pseudomonadota</taxon>
        <taxon>Betaproteobacteria</taxon>
        <taxon>Burkholderiales</taxon>
        <taxon>Alcaligenaceae</taxon>
        <taxon>Alcaligenes</taxon>
    </lineage>
</organism>
<dbReference type="RefSeq" id="WP_094196780.1">
    <property type="nucleotide sequence ID" value="NZ_CP022390.1"/>
</dbReference>
<accession>A0A3R9BUC3</accession>